<dbReference type="Pfam" id="PF19916">
    <property type="entry name" value="VMAP-M0"/>
    <property type="match status" value="1"/>
</dbReference>
<dbReference type="InterPro" id="IPR045555">
    <property type="entry name" value="VMAP-M0"/>
</dbReference>
<feature type="domain" description="vWA-MoxR associated protein middle region 0" evidence="1">
    <location>
        <begin position="111"/>
        <end position="197"/>
    </location>
</feature>
<accession>A0A7Z0JAJ7</accession>
<comment type="caution">
    <text evidence="2">The sequence shown here is derived from an EMBL/GenBank/DDBJ whole genome shotgun (WGS) entry which is preliminary data.</text>
</comment>
<dbReference type="Proteomes" id="UP000572051">
    <property type="component" value="Unassembled WGS sequence"/>
</dbReference>
<sequence length="531" mass="58941">MSARLQEDLVAALCDVDCLTHPDRRRQLHGRLPTKLRRRLNTGQDIDVFVRDLVEQAQLRGSLGCVLRWIDFFDDSSLSVRQARGTAAPLLAEEEIRALSGVLGPLYEDAEREVGLVRAWLDRVGYKDVESLYMELVAGRSDTIDSPRPGSAWEALMDLAELPRPLSGDHPLHVFCFSLARYSEGPAAGPLRAWARNGVATLEPLPRVGGPGTITETQVVASTEVPARYREQKVDRDADGSTGTPARLVVWVTHADRRNRYLVEHWTRLRDDPHGPVEFREHGHPGALPPEEIGRYVCDLVDGLESDRRMVFHDGIRVEWVIPLALISELRAELWQQAVVPSDAVGDQRLGARAQVVYRLPEFARRGDESNGALEACDRKWTRLCRSGSGGFLDVHDGNGSRGHQDAEQRIRLIEDDDLAIFATGSCSHEEWLSDVSCAVSAGVPVVVWRSERHRHQISDGLGAMRSGAKMVVPIAHIRGFPLILHESRTQSVRCGDPGYIRDSFGVSVIYHDSQPLRPPEAGPLSVSGIR</sequence>
<evidence type="ECO:0000313" key="2">
    <source>
        <dbReference type="EMBL" id="NYJ34847.1"/>
    </source>
</evidence>
<protein>
    <recommendedName>
        <fullName evidence="1">vWA-MoxR associated protein middle region 0 domain-containing protein</fullName>
    </recommendedName>
</protein>
<dbReference type="AlphaFoldDB" id="A0A7Z0JAJ7"/>
<gene>
    <name evidence="2" type="ORF">HNR10_002728</name>
</gene>
<name>A0A7Z0JAJ7_9ACTN</name>
<dbReference type="EMBL" id="JACCFS010000001">
    <property type="protein sequence ID" value="NYJ34847.1"/>
    <property type="molecule type" value="Genomic_DNA"/>
</dbReference>
<keyword evidence="3" id="KW-1185">Reference proteome</keyword>
<reference evidence="2 3" key="1">
    <citation type="submission" date="2020-07" db="EMBL/GenBank/DDBJ databases">
        <title>Sequencing the genomes of 1000 actinobacteria strains.</title>
        <authorList>
            <person name="Klenk H.-P."/>
        </authorList>
    </citation>
    <scope>NUCLEOTIDE SEQUENCE [LARGE SCALE GENOMIC DNA]</scope>
    <source>
        <strain evidence="2 3">DSM 44442</strain>
    </source>
</reference>
<organism evidence="2 3">
    <name type="scientific">Nocardiopsis aegyptia</name>
    <dbReference type="NCBI Taxonomy" id="220378"/>
    <lineage>
        <taxon>Bacteria</taxon>
        <taxon>Bacillati</taxon>
        <taxon>Actinomycetota</taxon>
        <taxon>Actinomycetes</taxon>
        <taxon>Streptosporangiales</taxon>
        <taxon>Nocardiopsidaceae</taxon>
        <taxon>Nocardiopsis</taxon>
    </lineage>
</organism>
<evidence type="ECO:0000259" key="1">
    <source>
        <dbReference type="Pfam" id="PF19916"/>
    </source>
</evidence>
<dbReference type="RefSeq" id="WP_179823694.1">
    <property type="nucleotide sequence ID" value="NZ_JACCFS010000001.1"/>
</dbReference>
<proteinExistence type="predicted"/>
<evidence type="ECO:0000313" key="3">
    <source>
        <dbReference type="Proteomes" id="UP000572051"/>
    </source>
</evidence>